<sequence>MMLSLNNAVKMSEQLNNSGFYSSIADKNLVSYFFNSGSRFEDEKLILGAAVRNILALGRSVTNKNLIVSLLTMLECSSDDVVSADIIRHTLEIVVQYTHDDL</sequence>
<proteinExistence type="predicted"/>
<dbReference type="GO" id="GO:0071468">
    <property type="term" value="P:cellular response to acidic pH"/>
    <property type="evidence" value="ECO:0007669"/>
    <property type="project" value="InterPro"/>
</dbReference>
<reference evidence="1" key="1">
    <citation type="submission" date="2023-08" db="EMBL/GenBank/DDBJ databases">
        <title>WGS of pathogenic bacterial species, Los Angeles County Public Health Laboratories.</title>
        <authorList>
            <person name="Garrigues J.M."/>
            <person name="Green N.M."/>
        </authorList>
    </citation>
    <scope>NUCLEOTIDE SEQUENCE</scope>
    <source>
        <strain evidence="1">LACPHL-BACT-2023-00068</strain>
    </source>
</reference>
<name>A0AAW8HU14_PLUGE</name>
<dbReference type="AlphaFoldDB" id="A0AAW8HU14"/>
<dbReference type="RefSeq" id="WP_225823390.1">
    <property type="nucleotide sequence ID" value="NZ_CACVCI010000001.1"/>
</dbReference>
<dbReference type="GeneID" id="61384963"/>
<gene>
    <name evidence="1" type="ORF">RBJ30_23805</name>
</gene>
<dbReference type="Proteomes" id="UP001236270">
    <property type="component" value="Unassembled WGS sequence"/>
</dbReference>
<evidence type="ECO:0000313" key="1">
    <source>
        <dbReference type="EMBL" id="MDQ2312091.1"/>
    </source>
</evidence>
<organism evidence="1 2">
    <name type="scientific">Pluralibacter gergoviae</name>
    <name type="common">Enterobacter gergoviae</name>
    <dbReference type="NCBI Taxonomy" id="61647"/>
    <lineage>
        <taxon>Bacteria</taxon>
        <taxon>Pseudomonadati</taxon>
        <taxon>Pseudomonadota</taxon>
        <taxon>Gammaproteobacteria</taxon>
        <taxon>Enterobacterales</taxon>
        <taxon>Enterobacteriaceae</taxon>
        <taxon>Pluralibacter</taxon>
    </lineage>
</organism>
<dbReference type="Pfam" id="PF10798">
    <property type="entry name" value="YmgB"/>
    <property type="match status" value="1"/>
</dbReference>
<dbReference type="InterPro" id="IPR024753">
    <property type="entry name" value="AriR"/>
</dbReference>
<dbReference type="Gene3D" id="1.20.5.5260">
    <property type="match status" value="1"/>
</dbReference>
<dbReference type="EMBL" id="JAVDNV010000024">
    <property type="protein sequence ID" value="MDQ2312091.1"/>
    <property type="molecule type" value="Genomic_DNA"/>
</dbReference>
<accession>A0AAW8HU14</accession>
<protein>
    <submittedName>
        <fullName evidence="1">Biofilm development regulator YmgB/AriR family protein</fullName>
    </submittedName>
</protein>
<evidence type="ECO:0000313" key="2">
    <source>
        <dbReference type="Proteomes" id="UP001236270"/>
    </source>
</evidence>
<comment type="caution">
    <text evidence="1">The sequence shown here is derived from an EMBL/GenBank/DDBJ whole genome shotgun (WGS) entry which is preliminary data.</text>
</comment>